<keyword evidence="2" id="KW-0472">Membrane</keyword>
<dbReference type="GO" id="GO:0120147">
    <property type="term" value="F:formylglycine-generating oxidase activity"/>
    <property type="evidence" value="ECO:0007669"/>
    <property type="project" value="TreeGrafter"/>
</dbReference>
<keyword evidence="2" id="KW-0812">Transmembrane</keyword>
<name>A0A9X0WKQ5_9GAMM</name>
<comment type="caution">
    <text evidence="4">The sequence shown here is derived from an EMBL/GenBank/DDBJ whole genome shotgun (WGS) entry which is preliminary data.</text>
</comment>
<sequence length="595" mass="65539">MSEVSIGVRTSLNVRPRSDVYGRERSALNPTVFILKKCSMLRRRGGLLMALAMAACFAMQISVAEPSSQSSSASNAASDDLVLPMPKSASMAFRPIMVPGPSFWGGEERIVQLGDPDGGMFEGLQRVQISGSFPGAGGEDWVYYLAKYEVTKGQYVSLMGLETLIEESANPQDRELATLTGDRLQAALSEPVSGLGWPAVDAFIHAYNQWLFDPKHADRLSALPQIDGVPGYLRLPTEVEWEFAARGGATALRAGTFGDPLPVSAATLNNYAWHRDNAKAKVRPVGLREPNTLGLHDMHGNVQEFASQRFLPEIWQGKPGGLVARGGSVITSAKELRSSTRSEVGIYRWNDDRKQMEEQKSLTTGMRLAIGSDVIVTPDYWETLKTSYDAYKSSIRSNTPVGLTLEHPVAQGASAVGLAHAGIDELMGKNQELTSELSRIKNYIEQAELKMDQAQQEGARSLAQDALRNATNAAGFLFSATQLEARSVELGEMINEIGNQFQGQLKLVKDKAMEKRQHAAEQVDAYAKRVAELGEYGNTYVDRALEDLSKRDLAERERMALVLVVTHVSRYRVTRRLSTEEWRNDFDERFGTVSQ</sequence>
<dbReference type="InterPro" id="IPR051043">
    <property type="entry name" value="Sulfatase_Mod_Factor_Kinase"/>
</dbReference>
<dbReference type="Gene3D" id="3.90.1580.10">
    <property type="entry name" value="paralog of FGE (formylglycine-generating enzyme)"/>
    <property type="match status" value="1"/>
</dbReference>
<keyword evidence="1" id="KW-0175">Coiled coil</keyword>
<keyword evidence="5" id="KW-1185">Reference proteome</keyword>
<protein>
    <recommendedName>
        <fullName evidence="3">Sulfatase-modifying factor enzyme-like domain-containing protein</fullName>
    </recommendedName>
</protein>
<dbReference type="InterPro" id="IPR042095">
    <property type="entry name" value="SUMF_sf"/>
</dbReference>
<keyword evidence="2" id="KW-1133">Transmembrane helix</keyword>
<dbReference type="InterPro" id="IPR005532">
    <property type="entry name" value="SUMF_dom"/>
</dbReference>
<evidence type="ECO:0000259" key="3">
    <source>
        <dbReference type="Pfam" id="PF03781"/>
    </source>
</evidence>
<evidence type="ECO:0000256" key="1">
    <source>
        <dbReference type="SAM" id="Coils"/>
    </source>
</evidence>
<dbReference type="Pfam" id="PF03781">
    <property type="entry name" value="FGE-sulfatase"/>
    <property type="match status" value="1"/>
</dbReference>
<accession>A0A9X0WKQ5</accession>
<dbReference type="SUPFAM" id="SSF56436">
    <property type="entry name" value="C-type lectin-like"/>
    <property type="match status" value="1"/>
</dbReference>
<gene>
    <name evidence="4" type="ORF">CKO25_17975</name>
</gene>
<dbReference type="RefSeq" id="WP_200389318.1">
    <property type="nucleotide sequence ID" value="NZ_NRSD01000026.1"/>
</dbReference>
<evidence type="ECO:0000313" key="4">
    <source>
        <dbReference type="EMBL" id="MBK1646499.1"/>
    </source>
</evidence>
<evidence type="ECO:0000256" key="2">
    <source>
        <dbReference type="SAM" id="Phobius"/>
    </source>
</evidence>
<evidence type="ECO:0000313" key="5">
    <source>
        <dbReference type="Proteomes" id="UP001138802"/>
    </source>
</evidence>
<dbReference type="AlphaFoldDB" id="A0A9X0WKQ5"/>
<feature type="coiled-coil region" evidence="1">
    <location>
        <begin position="423"/>
        <end position="464"/>
    </location>
</feature>
<dbReference type="InterPro" id="IPR016187">
    <property type="entry name" value="CTDL_fold"/>
</dbReference>
<organism evidence="4 5">
    <name type="scientific">Thiocapsa imhoffii</name>
    <dbReference type="NCBI Taxonomy" id="382777"/>
    <lineage>
        <taxon>Bacteria</taxon>
        <taxon>Pseudomonadati</taxon>
        <taxon>Pseudomonadota</taxon>
        <taxon>Gammaproteobacteria</taxon>
        <taxon>Chromatiales</taxon>
        <taxon>Chromatiaceae</taxon>
        <taxon>Thiocapsa</taxon>
    </lineage>
</organism>
<feature type="domain" description="Sulfatase-modifying factor enzyme-like" evidence="3">
    <location>
        <begin position="143"/>
        <end position="341"/>
    </location>
</feature>
<reference evidence="4 5" key="1">
    <citation type="journal article" date="2020" name="Microorganisms">
        <title>Osmotic Adaptation and Compatible Solute Biosynthesis of Phototrophic Bacteria as Revealed from Genome Analyses.</title>
        <authorList>
            <person name="Imhoff J.F."/>
            <person name="Rahn T."/>
            <person name="Kunzel S."/>
            <person name="Keller A."/>
            <person name="Neulinger S.C."/>
        </authorList>
    </citation>
    <scope>NUCLEOTIDE SEQUENCE [LARGE SCALE GENOMIC DNA]</scope>
    <source>
        <strain evidence="4 5">DSM 21303</strain>
    </source>
</reference>
<proteinExistence type="predicted"/>
<dbReference type="PANTHER" id="PTHR23150:SF19">
    <property type="entry name" value="FORMYLGLYCINE-GENERATING ENZYME"/>
    <property type="match status" value="1"/>
</dbReference>
<dbReference type="PANTHER" id="PTHR23150">
    <property type="entry name" value="SULFATASE MODIFYING FACTOR 1, 2"/>
    <property type="match status" value="1"/>
</dbReference>
<dbReference type="Proteomes" id="UP001138802">
    <property type="component" value="Unassembled WGS sequence"/>
</dbReference>
<dbReference type="EMBL" id="NRSD01000026">
    <property type="protein sequence ID" value="MBK1646499.1"/>
    <property type="molecule type" value="Genomic_DNA"/>
</dbReference>
<feature type="transmembrane region" description="Helical" evidence="2">
    <location>
        <begin position="45"/>
        <end position="63"/>
    </location>
</feature>